<gene>
    <name evidence="2" type="ORF">DME_LOCUS947</name>
</gene>
<dbReference type="Proteomes" id="UP000038040">
    <property type="component" value="Unplaced"/>
</dbReference>
<evidence type="ECO:0000313" key="2">
    <source>
        <dbReference type="EMBL" id="VDN50974.1"/>
    </source>
</evidence>
<keyword evidence="1" id="KW-1133">Transmembrane helix</keyword>
<organism evidence="3 5">
    <name type="scientific">Dracunculus medinensis</name>
    <name type="common">Guinea worm</name>
    <dbReference type="NCBI Taxonomy" id="318479"/>
    <lineage>
        <taxon>Eukaryota</taxon>
        <taxon>Metazoa</taxon>
        <taxon>Ecdysozoa</taxon>
        <taxon>Nematoda</taxon>
        <taxon>Chromadorea</taxon>
        <taxon>Rhabditida</taxon>
        <taxon>Spirurina</taxon>
        <taxon>Dracunculoidea</taxon>
        <taxon>Dracunculidae</taxon>
        <taxon>Dracunculus</taxon>
    </lineage>
</organism>
<evidence type="ECO:0000313" key="4">
    <source>
        <dbReference type="Proteomes" id="UP000274756"/>
    </source>
</evidence>
<name>A0A0N4UF19_DRAME</name>
<keyword evidence="4" id="KW-1185">Reference proteome</keyword>
<proteinExistence type="predicted"/>
<evidence type="ECO:0000313" key="5">
    <source>
        <dbReference type="WBParaSite" id="DME_0000600801-mRNA-1"/>
    </source>
</evidence>
<evidence type="ECO:0000256" key="1">
    <source>
        <dbReference type="SAM" id="Phobius"/>
    </source>
</evidence>
<dbReference type="AlphaFoldDB" id="A0A0N4UF19"/>
<dbReference type="EMBL" id="UYYG01000010">
    <property type="protein sequence ID" value="VDN50974.1"/>
    <property type="molecule type" value="Genomic_DNA"/>
</dbReference>
<keyword evidence="1" id="KW-0812">Transmembrane</keyword>
<dbReference type="WBParaSite" id="DME_0000600801-mRNA-1">
    <property type="protein sequence ID" value="DME_0000600801-mRNA-1"/>
    <property type="gene ID" value="DME_0000600801"/>
</dbReference>
<dbReference type="Proteomes" id="UP000274756">
    <property type="component" value="Unassembled WGS sequence"/>
</dbReference>
<reference evidence="2 4" key="2">
    <citation type="submission" date="2018-11" db="EMBL/GenBank/DDBJ databases">
        <authorList>
            <consortium name="Pathogen Informatics"/>
        </authorList>
    </citation>
    <scope>NUCLEOTIDE SEQUENCE [LARGE SCALE GENOMIC DNA]</scope>
</reference>
<accession>A0A0N4UF19</accession>
<evidence type="ECO:0000313" key="3">
    <source>
        <dbReference type="Proteomes" id="UP000038040"/>
    </source>
</evidence>
<keyword evidence="1" id="KW-0472">Membrane</keyword>
<feature type="transmembrane region" description="Helical" evidence="1">
    <location>
        <begin position="51"/>
        <end position="70"/>
    </location>
</feature>
<sequence length="139" mass="16105">MEGDFQLSTLCTSRLSSSFGTFSVRVDSSTAERVACFFEAMSDELMFFFPFWYILLIFEAVLQPLSITTFELKYDEERRNTHIAKISVVRGSENPIIFPKTFTIDEIVEREFFLSTKGLKTQHDPATGLIDVNHLYFYQ</sequence>
<reference evidence="5" key="1">
    <citation type="submission" date="2017-02" db="UniProtKB">
        <authorList>
            <consortium name="WormBaseParasite"/>
        </authorList>
    </citation>
    <scope>IDENTIFICATION</scope>
</reference>
<protein>
    <submittedName>
        <fullName evidence="5">Kinesin motor domain-containing protein</fullName>
    </submittedName>
</protein>